<feature type="repeat" description="WD" evidence="3">
    <location>
        <begin position="1010"/>
        <end position="1051"/>
    </location>
</feature>
<dbReference type="RefSeq" id="XP_035348736.1">
    <property type="nucleotide sequence ID" value="XM_035492843.1"/>
</dbReference>
<dbReference type="EMBL" id="CP055902">
    <property type="protein sequence ID" value="QKX62562.1"/>
    <property type="molecule type" value="Genomic_DNA"/>
</dbReference>
<evidence type="ECO:0000256" key="4">
    <source>
        <dbReference type="SAM" id="MobiDB-lite"/>
    </source>
</evidence>
<dbReference type="GO" id="GO:0035097">
    <property type="term" value="C:histone methyltransferase complex"/>
    <property type="evidence" value="ECO:0007669"/>
    <property type="project" value="UniProtKB-ARBA"/>
</dbReference>
<sequence length="1282" mass="142797">MSSPNNYDIQNKFKASGGPQNNNTGTGSQFPGAIFHGPVNFSNPKVASGNDDSCLLALQCVDPFIVKNQLKEHKDKLLFKAIEWIFHDSHYHQWQNEDNVRLLWIRGGAGKGKTMMTIGLIEKLSQDNSSIATYFFCQNADYKLNTIEAIIKGLIWQLVQQRAELIRSLQRRWDAVRSRWKETMSWRTLWDILLEMLNRCSHQRVYVVVDALDECEHQGMAELLRLVVRTGLDHHNVKWLLTSRPLDSADQELLTTAEQVGIGLELNSSHLEAAVQTYVSHKVSELYPDRYYGSQTPWKVTSELLKRAEGTFLWVSLVCKRLESGENAERVPPDEALSTIQDLPPGLHSLYERIFSQIIDGHSVIVRGCLRLLRVMMLVYRPLERAELASVTGISETKVTSEKIVDRCASFLRMRGSVIEFVHQSSRDFLAGSSSFRSYEQYGHGEIALSCLSYMSKVLKPNLIKLPLPDSMREGNLQEAGSLNEDITVLHSLNYAATLWVDHLESAKNTKVGQSALDDHGPVMTFLRVNLLEWLECLSLLGQLRHVIKALNILESIAENSLLQAIVFDATRFLLRHYQTISAWPLQIYSSAIVFSPESSLVRADHNIKKTPEWLKIIPHLENAWETLIQTLEGHSDSVTAIAFSPDGKRIASASYDKTVRLWDASTGDHLKTLQGHFKWVTAVAFSPNSKQIASASYDKTVRLWDTSTGDHLKTLQGHSDWVTAVAFSPDGKRIASASHDKTVRLWDASTGDHLKTLQGHSNSVTAVAFSPDGKQIASASHNKTVRLWDASTGDHLKTLQGHSNWVTAVAFSPDGKRIASASYDKTVRLWDASTGDHLKTLQGHFKWVTAVAFSPNSKQIASASYDKTVRLWDTSTGDHLKTLQGHSDWVTAVAFSPDGKRIASASDDETVQLWDASTGDHLKTVQGHSNSVTAVAFSPDGKRIASMSHYKTIRLWNASTGDHLKTLQGHSNLVTAVAFSPDGKRIASASDDETVRLWDASTGDHLKTLQGHSNWVTAVAFSPDGKQIASASYDKTVRLWDTSTGDHLKTLQGHSNSVTAVAFSPDGKRIASASHDKTIRLWDASTGDHLKTLQGHSDWVTAVAFSPDGKQIASASDDETIKLWDVSAFVRSIRLMGSSLGAIRKFRKWYHQIQTSAIVTTLKFSPDGQFLQTDLGLIKITNSDSEAGVTTLKFSPDGQFLQTDLGLIKITNSDSEAGLYLENGWICYRSRPVFRTLPGFQPSCYDVQGNYITVGCRNGWVLCLEFDCRILDELFDPHYDR</sequence>
<feature type="repeat" description="WD" evidence="3">
    <location>
        <begin position="632"/>
        <end position="673"/>
    </location>
</feature>
<feature type="repeat" description="WD" evidence="3">
    <location>
        <begin position="884"/>
        <end position="925"/>
    </location>
</feature>
<dbReference type="OrthoDB" id="674604at2759"/>
<dbReference type="SUPFAM" id="SSF50978">
    <property type="entry name" value="WD40 repeat-like"/>
    <property type="match status" value="2"/>
</dbReference>
<dbReference type="InterPro" id="IPR027417">
    <property type="entry name" value="P-loop_NTPase"/>
</dbReference>
<feature type="repeat" description="WD" evidence="3">
    <location>
        <begin position="758"/>
        <end position="799"/>
    </location>
</feature>
<keyword evidence="7" id="KW-1185">Reference proteome</keyword>
<dbReference type="PROSITE" id="PS00678">
    <property type="entry name" value="WD_REPEATS_1"/>
    <property type="match status" value="11"/>
</dbReference>
<keyword evidence="1 3" id="KW-0853">WD repeat</keyword>
<evidence type="ECO:0000313" key="7">
    <source>
        <dbReference type="Proteomes" id="UP000509510"/>
    </source>
</evidence>
<dbReference type="InterPro" id="IPR055442">
    <property type="entry name" value="Beta-prop_EML-like_2nd"/>
</dbReference>
<dbReference type="PRINTS" id="PR00320">
    <property type="entry name" value="GPROTEINBRPT"/>
</dbReference>
<name>A0A7H8R849_TALRU</name>
<dbReference type="Gene3D" id="3.40.50.300">
    <property type="entry name" value="P-loop containing nucleotide triphosphate hydrolases"/>
    <property type="match status" value="1"/>
</dbReference>
<feature type="repeat" description="WD" evidence="3">
    <location>
        <begin position="1094"/>
        <end position="1128"/>
    </location>
</feature>
<dbReference type="SUPFAM" id="SSF52540">
    <property type="entry name" value="P-loop containing nucleoside triphosphate hydrolases"/>
    <property type="match status" value="1"/>
</dbReference>
<evidence type="ECO:0000313" key="6">
    <source>
        <dbReference type="EMBL" id="QKX62562.1"/>
    </source>
</evidence>
<accession>A0A7H8R849</accession>
<dbReference type="Proteomes" id="UP000509510">
    <property type="component" value="Chromosome V"/>
</dbReference>
<evidence type="ECO:0000256" key="1">
    <source>
        <dbReference type="ARBA" id="ARBA00022574"/>
    </source>
</evidence>
<keyword evidence="2" id="KW-0677">Repeat</keyword>
<dbReference type="PROSITE" id="PS50082">
    <property type="entry name" value="WD_REPEATS_2"/>
    <property type="match status" value="12"/>
</dbReference>
<evidence type="ECO:0000259" key="5">
    <source>
        <dbReference type="PROSITE" id="PS50837"/>
    </source>
</evidence>
<dbReference type="InterPro" id="IPR056884">
    <property type="entry name" value="NPHP3-like_N"/>
</dbReference>
<evidence type="ECO:0000256" key="2">
    <source>
        <dbReference type="ARBA" id="ARBA00022737"/>
    </source>
</evidence>
<feature type="repeat" description="WD" evidence="3">
    <location>
        <begin position="968"/>
        <end position="1009"/>
    </location>
</feature>
<feature type="domain" description="NACHT" evidence="5">
    <location>
        <begin position="101"/>
        <end position="245"/>
    </location>
</feature>
<dbReference type="PROSITE" id="PS50294">
    <property type="entry name" value="WD_REPEATS_REGION"/>
    <property type="match status" value="12"/>
</dbReference>
<dbReference type="Gene3D" id="2.130.10.10">
    <property type="entry name" value="YVTN repeat-like/Quinoprotein amine dehydrogenase"/>
    <property type="match status" value="6"/>
</dbReference>
<feature type="repeat" description="WD" evidence="3">
    <location>
        <begin position="1052"/>
        <end position="1093"/>
    </location>
</feature>
<proteinExistence type="predicted"/>
<feature type="repeat" description="WD" evidence="3">
    <location>
        <begin position="716"/>
        <end position="757"/>
    </location>
</feature>
<dbReference type="InterPro" id="IPR031353">
    <property type="entry name" value="NACHT_sigma"/>
</dbReference>
<dbReference type="PROSITE" id="PS50837">
    <property type="entry name" value="NACHT"/>
    <property type="match status" value="1"/>
</dbReference>
<dbReference type="InterPro" id="IPR036322">
    <property type="entry name" value="WD40_repeat_dom_sf"/>
</dbReference>
<dbReference type="KEGG" id="trg:TRUGW13939_09723"/>
<protein>
    <recommendedName>
        <fullName evidence="5">NACHT domain-containing protein</fullName>
    </recommendedName>
</protein>
<dbReference type="InterPro" id="IPR001680">
    <property type="entry name" value="WD40_rpt"/>
</dbReference>
<feature type="repeat" description="WD" evidence="3">
    <location>
        <begin position="674"/>
        <end position="715"/>
    </location>
</feature>
<dbReference type="InterPro" id="IPR019775">
    <property type="entry name" value="WD40_repeat_CS"/>
</dbReference>
<dbReference type="PANTHER" id="PTHR19848:SF8">
    <property type="entry name" value="F-BOX AND WD REPEAT DOMAIN CONTAINING 7"/>
    <property type="match status" value="1"/>
</dbReference>
<dbReference type="CDD" id="cd00200">
    <property type="entry name" value="WD40"/>
    <property type="match status" value="2"/>
</dbReference>
<dbReference type="Pfam" id="PF00400">
    <property type="entry name" value="WD40"/>
    <property type="match status" value="3"/>
</dbReference>
<dbReference type="InterPro" id="IPR007111">
    <property type="entry name" value="NACHT_NTPase"/>
</dbReference>
<organism evidence="6 7">
    <name type="scientific">Talaromyces rugulosus</name>
    <name type="common">Penicillium rugulosum</name>
    <dbReference type="NCBI Taxonomy" id="121627"/>
    <lineage>
        <taxon>Eukaryota</taxon>
        <taxon>Fungi</taxon>
        <taxon>Dikarya</taxon>
        <taxon>Ascomycota</taxon>
        <taxon>Pezizomycotina</taxon>
        <taxon>Eurotiomycetes</taxon>
        <taxon>Eurotiomycetidae</taxon>
        <taxon>Eurotiales</taxon>
        <taxon>Trichocomaceae</taxon>
        <taxon>Talaromyces</taxon>
        <taxon>Talaromyces sect. Islandici</taxon>
    </lineage>
</organism>
<dbReference type="Pfam" id="PF25173">
    <property type="entry name" value="Beta-prop_WDR3_1st"/>
    <property type="match status" value="1"/>
</dbReference>
<feature type="repeat" description="WD" evidence="3">
    <location>
        <begin position="926"/>
        <end position="967"/>
    </location>
</feature>
<feature type="repeat" description="WD" evidence="3">
    <location>
        <begin position="842"/>
        <end position="883"/>
    </location>
</feature>
<dbReference type="GeneID" id="55997206"/>
<feature type="region of interest" description="Disordered" evidence="4">
    <location>
        <begin position="1"/>
        <end position="29"/>
    </location>
</feature>
<dbReference type="Pfam" id="PF17106">
    <property type="entry name" value="NACHT_sigma"/>
    <property type="match status" value="1"/>
</dbReference>
<dbReference type="InterPro" id="IPR020472">
    <property type="entry name" value="WD40_PAC1"/>
</dbReference>
<feature type="repeat" description="WD" evidence="3">
    <location>
        <begin position="800"/>
        <end position="841"/>
    </location>
</feature>
<dbReference type="Pfam" id="PF23414">
    <property type="entry name" value="Beta-prop_EML_2"/>
    <property type="match status" value="1"/>
</dbReference>
<dbReference type="InterPro" id="IPR015943">
    <property type="entry name" value="WD40/YVTN_repeat-like_dom_sf"/>
</dbReference>
<dbReference type="Pfam" id="PF24883">
    <property type="entry name" value="NPHP3_N"/>
    <property type="match status" value="1"/>
</dbReference>
<dbReference type="FunFam" id="2.130.10.10:FF:000228">
    <property type="entry name" value="COMPASS-like H3K4 histone methylase component WDR5A"/>
    <property type="match status" value="2"/>
</dbReference>
<dbReference type="FunFam" id="3.40.50.300:FF:001638">
    <property type="entry name" value="NACHT and WD40 domain protein"/>
    <property type="match status" value="1"/>
</dbReference>
<dbReference type="SMART" id="SM00320">
    <property type="entry name" value="WD40"/>
    <property type="match status" value="12"/>
</dbReference>
<feature type="compositionally biased region" description="Polar residues" evidence="4">
    <location>
        <begin position="18"/>
        <end position="29"/>
    </location>
</feature>
<dbReference type="PANTHER" id="PTHR19848">
    <property type="entry name" value="WD40 REPEAT PROTEIN"/>
    <property type="match status" value="1"/>
</dbReference>
<reference evidence="7" key="1">
    <citation type="submission" date="2020-06" db="EMBL/GenBank/DDBJ databases">
        <title>A chromosome-scale genome assembly of Talaromyces rugulosus W13939.</title>
        <authorList>
            <person name="Wang B."/>
            <person name="Guo L."/>
            <person name="Ye K."/>
            <person name="Wang L."/>
        </authorList>
    </citation>
    <scope>NUCLEOTIDE SEQUENCE [LARGE SCALE GENOMIC DNA]</scope>
    <source>
        <strain evidence="7">W13939</strain>
    </source>
</reference>
<evidence type="ECO:0000256" key="3">
    <source>
        <dbReference type="PROSITE-ProRule" id="PRU00221"/>
    </source>
</evidence>
<gene>
    <name evidence="6" type="ORF">TRUGW13939_09723</name>
</gene>